<feature type="transmembrane region" description="Helical" evidence="6">
    <location>
        <begin position="48"/>
        <end position="70"/>
    </location>
</feature>
<keyword evidence="3 6" id="KW-0812">Transmembrane</keyword>
<feature type="transmembrane region" description="Helical" evidence="6">
    <location>
        <begin position="416"/>
        <end position="434"/>
    </location>
</feature>
<name>A0A344TJ25_9BACT</name>
<accession>A0A344TJ25</accession>
<keyword evidence="4 6" id="KW-1133">Transmembrane helix</keyword>
<feature type="transmembrane region" description="Helical" evidence="6">
    <location>
        <begin position="317"/>
        <end position="336"/>
    </location>
</feature>
<dbReference type="GO" id="GO:0005886">
    <property type="term" value="C:plasma membrane"/>
    <property type="evidence" value="ECO:0007669"/>
    <property type="project" value="UniProtKB-SubCell"/>
</dbReference>
<evidence type="ECO:0000256" key="2">
    <source>
        <dbReference type="ARBA" id="ARBA00022475"/>
    </source>
</evidence>
<reference evidence="7 8" key="1">
    <citation type="submission" date="2018-07" db="EMBL/GenBank/DDBJ databases">
        <title>Genome sequencing of Runella.</title>
        <authorList>
            <person name="Baek M.-G."/>
            <person name="Yi H."/>
        </authorList>
    </citation>
    <scope>NUCLEOTIDE SEQUENCE [LARGE SCALE GENOMIC DNA]</scope>
    <source>
        <strain evidence="7 8">HYN0085</strain>
    </source>
</reference>
<evidence type="ECO:0000313" key="8">
    <source>
        <dbReference type="Proteomes" id="UP000251993"/>
    </source>
</evidence>
<evidence type="ECO:0000256" key="1">
    <source>
        <dbReference type="ARBA" id="ARBA00004651"/>
    </source>
</evidence>
<evidence type="ECO:0000256" key="5">
    <source>
        <dbReference type="ARBA" id="ARBA00023136"/>
    </source>
</evidence>
<organism evidence="7 8">
    <name type="scientific">Runella rosea</name>
    <dbReference type="NCBI Taxonomy" id="2259595"/>
    <lineage>
        <taxon>Bacteria</taxon>
        <taxon>Pseudomonadati</taxon>
        <taxon>Bacteroidota</taxon>
        <taxon>Cytophagia</taxon>
        <taxon>Cytophagales</taxon>
        <taxon>Spirosomataceae</taxon>
        <taxon>Runella</taxon>
    </lineage>
</organism>
<keyword evidence="5 6" id="KW-0472">Membrane</keyword>
<sequence>MSVLKKLASETALYGVSSILGRVIYWFLVPLHTYVFLRPGELSSNTELYSWVALFNVVYTFGMETAFFRFANRSPQHRQDYFNQALTAIALVSIVFSGALIVLAPQISEALDYPGESSNIIYLALIVAIDAIVAIPFARLRLEKKAKQFVKIKIINIIINVLLNVFFLLICRDIALGKYLPSLQWLGAFLYRPAIGPGYIFIANLIANACFLFLLRDTFKGFKITWKGPLFNEMWVYAYPILILGLAGTVNQMADRWFLRHLLPAGFYPNLTSEDALGIYGSCYKLSVFMSLAVQSFKYAADPFFFSQAEDKNAPNLLASVMKWFVIVCVVLWVGVSLNVDIIGHYMLSKAYRVGLSVVPILLLANLFLGIYYNLAFWFKLTDKTQFGTLITTVGAILTVVLNILLIPTMGYMGCAWAFLASSVVMCGMCYWLGEKYYPVPYQLGSALGYIGSAAVLVYLSSWITISNVWVSFAYHLALCLVYFLGILVVERDSIPLKIRRKIKILG</sequence>
<feature type="transmembrane region" description="Helical" evidence="6">
    <location>
        <begin position="446"/>
        <end position="466"/>
    </location>
</feature>
<evidence type="ECO:0000313" key="7">
    <source>
        <dbReference type="EMBL" id="AXE18646.1"/>
    </source>
</evidence>
<dbReference type="RefSeq" id="WP_114067429.1">
    <property type="nucleotide sequence ID" value="NZ_CP030850.1"/>
</dbReference>
<feature type="transmembrane region" description="Helical" evidence="6">
    <location>
        <begin position="154"/>
        <end position="175"/>
    </location>
</feature>
<feature type="transmembrane region" description="Helical" evidence="6">
    <location>
        <begin position="387"/>
        <end position="410"/>
    </location>
</feature>
<dbReference type="AlphaFoldDB" id="A0A344TJ25"/>
<dbReference type="EMBL" id="CP030850">
    <property type="protein sequence ID" value="AXE18646.1"/>
    <property type="molecule type" value="Genomic_DNA"/>
</dbReference>
<protein>
    <submittedName>
        <fullName evidence="7">Polysaccharide biosynthesis protein</fullName>
    </submittedName>
</protein>
<gene>
    <name evidence="7" type="ORF">DR864_13225</name>
</gene>
<dbReference type="PANTHER" id="PTHR30250">
    <property type="entry name" value="PST FAMILY PREDICTED COLANIC ACID TRANSPORTER"/>
    <property type="match status" value="1"/>
</dbReference>
<feature type="transmembrane region" description="Helical" evidence="6">
    <location>
        <begin position="120"/>
        <end position="142"/>
    </location>
</feature>
<feature type="transmembrane region" description="Helical" evidence="6">
    <location>
        <begin position="236"/>
        <end position="254"/>
    </location>
</feature>
<feature type="transmembrane region" description="Helical" evidence="6">
    <location>
        <begin position="82"/>
        <end position="108"/>
    </location>
</feature>
<feature type="transmembrane region" description="Helical" evidence="6">
    <location>
        <begin position="195"/>
        <end position="215"/>
    </location>
</feature>
<comment type="subcellular location">
    <subcellularLocation>
        <location evidence="1">Cell membrane</location>
        <topology evidence="1">Multi-pass membrane protein</topology>
    </subcellularLocation>
</comment>
<evidence type="ECO:0000256" key="4">
    <source>
        <dbReference type="ARBA" id="ARBA00022989"/>
    </source>
</evidence>
<dbReference type="Pfam" id="PF13440">
    <property type="entry name" value="Polysacc_synt_3"/>
    <property type="match status" value="1"/>
</dbReference>
<feature type="transmembrane region" description="Helical" evidence="6">
    <location>
        <begin position="12"/>
        <end position="28"/>
    </location>
</feature>
<dbReference type="KEGG" id="run:DR864_13225"/>
<dbReference type="PANTHER" id="PTHR30250:SF11">
    <property type="entry name" value="O-ANTIGEN TRANSPORTER-RELATED"/>
    <property type="match status" value="1"/>
</dbReference>
<dbReference type="OrthoDB" id="9814608at2"/>
<dbReference type="InterPro" id="IPR050833">
    <property type="entry name" value="Poly_Biosynth_Transport"/>
</dbReference>
<evidence type="ECO:0000256" key="3">
    <source>
        <dbReference type="ARBA" id="ARBA00022692"/>
    </source>
</evidence>
<proteinExistence type="predicted"/>
<evidence type="ECO:0000256" key="6">
    <source>
        <dbReference type="SAM" id="Phobius"/>
    </source>
</evidence>
<feature type="transmembrane region" description="Helical" evidence="6">
    <location>
        <begin position="472"/>
        <end position="490"/>
    </location>
</feature>
<dbReference type="Proteomes" id="UP000251993">
    <property type="component" value="Chromosome"/>
</dbReference>
<keyword evidence="8" id="KW-1185">Reference proteome</keyword>
<keyword evidence="2" id="KW-1003">Cell membrane</keyword>
<feature type="transmembrane region" description="Helical" evidence="6">
    <location>
        <begin position="356"/>
        <end position="375"/>
    </location>
</feature>